<dbReference type="EMBL" id="NISK01000003">
    <property type="protein sequence ID" value="OWQ95473.1"/>
    <property type="molecule type" value="Genomic_DNA"/>
</dbReference>
<dbReference type="AlphaFoldDB" id="A0A246JRB7"/>
<organism evidence="2 3">
    <name type="scientific">Sphingopyxis bauzanensis</name>
    <dbReference type="NCBI Taxonomy" id="651663"/>
    <lineage>
        <taxon>Bacteria</taxon>
        <taxon>Pseudomonadati</taxon>
        <taxon>Pseudomonadota</taxon>
        <taxon>Alphaproteobacteria</taxon>
        <taxon>Sphingomonadales</taxon>
        <taxon>Sphingomonadaceae</taxon>
        <taxon>Sphingopyxis</taxon>
    </lineage>
</organism>
<feature type="region of interest" description="Disordered" evidence="1">
    <location>
        <begin position="87"/>
        <end position="115"/>
    </location>
</feature>
<evidence type="ECO:0000256" key="1">
    <source>
        <dbReference type="SAM" id="MobiDB-lite"/>
    </source>
</evidence>
<sequence length="115" mass="12485">MTLPALSDARAQAVTDNAAWFGAFESIRDASLSPDGTRIACIENGQGLMRRLFVVDTTKRAAPKQILSSDVDNGFFELVRLGHQCATGPPDVSPGQAGRRDCRCEQHDRARRGGR</sequence>
<keyword evidence="3" id="KW-1185">Reference proteome</keyword>
<evidence type="ECO:0000313" key="2">
    <source>
        <dbReference type="EMBL" id="OWQ95473.1"/>
    </source>
</evidence>
<proteinExistence type="predicted"/>
<dbReference type="Proteomes" id="UP000197361">
    <property type="component" value="Unassembled WGS sequence"/>
</dbReference>
<name>A0A246JRB7_9SPHN</name>
<feature type="compositionally biased region" description="Basic and acidic residues" evidence="1">
    <location>
        <begin position="98"/>
        <end position="108"/>
    </location>
</feature>
<reference evidence="2 3" key="1">
    <citation type="journal article" date="2010" name="Int. J. Syst. Evol. Microbiol.">
        <title>Sphingopyxis bauzanensis sp. nov., a psychrophilic bacterium isolated from soil.</title>
        <authorList>
            <person name="Zhang D.C."/>
            <person name="Liu H.C."/>
            <person name="Xin Y.H."/>
            <person name="Zhou Y.G."/>
            <person name="Schinner F."/>
            <person name="Margesin R."/>
        </authorList>
    </citation>
    <scope>NUCLEOTIDE SEQUENCE [LARGE SCALE GENOMIC DNA]</scope>
    <source>
        <strain evidence="2 3">DSM 22271</strain>
    </source>
</reference>
<evidence type="ECO:0000313" key="3">
    <source>
        <dbReference type="Proteomes" id="UP000197361"/>
    </source>
</evidence>
<protein>
    <submittedName>
        <fullName evidence="2">Uncharacterized protein</fullName>
    </submittedName>
</protein>
<gene>
    <name evidence="2" type="ORF">CDQ92_11620</name>
</gene>
<accession>A0A246JRB7</accession>
<comment type="caution">
    <text evidence="2">The sequence shown here is derived from an EMBL/GenBank/DDBJ whole genome shotgun (WGS) entry which is preliminary data.</text>
</comment>